<accession>A0A8S3CL72</accession>
<dbReference type="Proteomes" id="UP000681720">
    <property type="component" value="Unassembled WGS sequence"/>
</dbReference>
<evidence type="ECO:0000313" key="1">
    <source>
        <dbReference type="EMBL" id="CAF4932868.1"/>
    </source>
</evidence>
<dbReference type="AlphaFoldDB" id="A0A8S3CL72"/>
<dbReference type="Proteomes" id="UP000681967">
    <property type="component" value="Unassembled WGS sequence"/>
</dbReference>
<dbReference type="EMBL" id="CAJOBH010178681">
    <property type="protein sequence ID" value="CAF4932868.1"/>
    <property type="molecule type" value="Genomic_DNA"/>
</dbReference>
<organism evidence="1 3">
    <name type="scientific">Rotaria magnacalcarata</name>
    <dbReference type="NCBI Taxonomy" id="392030"/>
    <lineage>
        <taxon>Eukaryota</taxon>
        <taxon>Metazoa</taxon>
        <taxon>Spiralia</taxon>
        <taxon>Gnathifera</taxon>
        <taxon>Rotifera</taxon>
        <taxon>Eurotatoria</taxon>
        <taxon>Bdelloidea</taxon>
        <taxon>Philodinida</taxon>
        <taxon>Philodinidae</taxon>
        <taxon>Rotaria</taxon>
    </lineage>
</organism>
<dbReference type="EMBL" id="CAJOBJ010256161">
    <property type="protein sequence ID" value="CAF5103098.1"/>
    <property type="molecule type" value="Genomic_DNA"/>
</dbReference>
<feature type="non-terminal residue" evidence="1">
    <location>
        <position position="45"/>
    </location>
</feature>
<comment type="caution">
    <text evidence="1">The sequence shown here is derived from an EMBL/GenBank/DDBJ whole genome shotgun (WGS) entry which is preliminary data.</text>
</comment>
<evidence type="ECO:0000313" key="2">
    <source>
        <dbReference type="EMBL" id="CAF5103098.1"/>
    </source>
</evidence>
<evidence type="ECO:0000313" key="3">
    <source>
        <dbReference type="Proteomes" id="UP000681967"/>
    </source>
</evidence>
<protein>
    <submittedName>
        <fullName evidence="1">Uncharacterized protein</fullName>
    </submittedName>
</protein>
<sequence>MPISSSNVAFGFLRRCGLQAPNITKFFGNGSPSNVRSQVISLNRP</sequence>
<gene>
    <name evidence="1" type="ORF">BYL167_LOCUS53379</name>
    <name evidence="2" type="ORF">GIL414_LOCUS62841</name>
</gene>
<reference evidence="1" key="1">
    <citation type="submission" date="2021-02" db="EMBL/GenBank/DDBJ databases">
        <authorList>
            <person name="Nowell W R."/>
        </authorList>
    </citation>
    <scope>NUCLEOTIDE SEQUENCE</scope>
</reference>
<proteinExistence type="predicted"/>
<name>A0A8S3CL72_9BILA</name>